<dbReference type="Proteomes" id="UP000006038">
    <property type="component" value="Unassembled WGS sequence"/>
</dbReference>
<proteinExistence type="predicted"/>
<dbReference type="HOGENOM" id="CLU_1973929_0_0_1"/>
<dbReference type="EnsemblPlants" id="OB02G23200.1">
    <property type="protein sequence ID" value="OB02G23200.1"/>
    <property type="gene ID" value="OB02G23200"/>
</dbReference>
<sequence length="127" mass="14202">MAKEGKRRTCAIIVADMVMTALAKGLSSKHDDGSFLLKVNRLSKVMERSNMQRCLVPEKKWAAQQCKIEQEVALEAGAAPQRDTDSEVNCIFKPEITGREYKGRRQEASAEQVTNDILNTSCYSLHV</sequence>
<dbReference type="Gramene" id="OB02G23200.1">
    <property type="protein sequence ID" value="OB02G23200.1"/>
    <property type="gene ID" value="OB02G23200"/>
</dbReference>
<keyword evidence="2" id="KW-1185">Reference proteome</keyword>
<name>J3LCF3_ORYBR</name>
<organism evidence="1">
    <name type="scientific">Oryza brachyantha</name>
    <name type="common">malo sina</name>
    <dbReference type="NCBI Taxonomy" id="4533"/>
    <lineage>
        <taxon>Eukaryota</taxon>
        <taxon>Viridiplantae</taxon>
        <taxon>Streptophyta</taxon>
        <taxon>Embryophyta</taxon>
        <taxon>Tracheophyta</taxon>
        <taxon>Spermatophyta</taxon>
        <taxon>Magnoliopsida</taxon>
        <taxon>Liliopsida</taxon>
        <taxon>Poales</taxon>
        <taxon>Poaceae</taxon>
        <taxon>BOP clade</taxon>
        <taxon>Oryzoideae</taxon>
        <taxon>Oryzeae</taxon>
        <taxon>Oryzinae</taxon>
        <taxon>Oryza</taxon>
    </lineage>
</organism>
<dbReference type="AlphaFoldDB" id="J3LCF3"/>
<evidence type="ECO:0000313" key="2">
    <source>
        <dbReference type="Proteomes" id="UP000006038"/>
    </source>
</evidence>
<evidence type="ECO:0000313" key="1">
    <source>
        <dbReference type="EnsemblPlants" id="OB02G23200.1"/>
    </source>
</evidence>
<protein>
    <submittedName>
        <fullName evidence="1">Uncharacterized protein</fullName>
    </submittedName>
</protein>
<reference evidence="1" key="1">
    <citation type="submission" date="2013-04" db="UniProtKB">
        <authorList>
            <consortium name="EnsemblPlants"/>
        </authorList>
    </citation>
    <scope>IDENTIFICATION</scope>
</reference>
<accession>J3LCF3</accession>